<dbReference type="InterPro" id="IPR009951">
    <property type="entry name" value="Host-nuc_inhib_Gam"/>
</dbReference>
<evidence type="ECO:0000313" key="4">
    <source>
        <dbReference type="Proteomes" id="UP000014107"/>
    </source>
</evidence>
<proteinExistence type="predicted"/>
<sequence>MNALEKYELEELEASEVLKDESHGWKIDSLESADWAFRKIAALKKANKEIYQLADKERERIAEWETKETQSNQDSIDFFEHKLADYLRELRKNDPKVKIKTPHGTVNTRKQADLWEYRADAVDTLKKLGLTEFIKVTETVNKADFKKAVQVLEDGRVISPDGELIECVKVIPQGEKVIVKSNGDKSR</sequence>
<organism evidence="2 4">
    <name type="scientific">Enterococcus avium ATCC 14025</name>
    <dbReference type="NCBI Taxonomy" id="1140002"/>
    <lineage>
        <taxon>Bacteria</taxon>
        <taxon>Bacillati</taxon>
        <taxon>Bacillota</taxon>
        <taxon>Bacilli</taxon>
        <taxon>Lactobacillales</taxon>
        <taxon>Enterococcaceae</taxon>
        <taxon>Enterococcus</taxon>
    </lineage>
</organism>
<evidence type="ECO:0000313" key="3">
    <source>
        <dbReference type="Proteomes" id="UP000014104"/>
    </source>
</evidence>
<dbReference type="Proteomes" id="UP000014104">
    <property type="component" value="Unassembled WGS sequence"/>
</dbReference>
<keyword evidence="3" id="KW-1185">Reference proteome</keyword>
<dbReference type="GO" id="GO:0003690">
    <property type="term" value="F:double-stranded DNA binding"/>
    <property type="evidence" value="ECO:0007669"/>
    <property type="project" value="InterPro"/>
</dbReference>
<evidence type="ECO:0000313" key="2">
    <source>
        <dbReference type="EMBL" id="EOU23598.1"/>
    </source>
</evidence>
<evidence type="ECO:0000313" key="1">
    <source>
        <dbReference type="EMBL" id="EOT51093.1"/>
    </source>
</evidence>
<protein>
    <submittedName>
        <fullName evidence="2">Uncharacterized protein</fullName>
    </submittedName>
</protein>
<dbReference type="EMBL" id="AHYV01000005">
    <property type="protein sequence ID" value="EOT51093.1"/>
    <property type="molecule type" value="Genomic_DNA"/>
</dbReference>
<dbReference type="Proteomes" id="UP000014107">
    <property type="component" value="Unassembled WGS sequence"/>
</dbReference>
<reference evidence="2 4" key="2">
    <citation type="submission" date="2013-03" db="EMBL/GenBank/DDBJ databases">
        <title>The Genome Sequence of Enterococcus avium ATCC_14025 (PacBio/Illumina hybrid assembly).</title>
        <authorList>
            <consortium name="The Broad Institute Genomics Platform"/>
            <consortium name="The Broad Institute Genome Sequencing Center for Infectious Disease"/>
            <person name="Earl A."/>
            <person name="Russ C."/>
            <person name="Gilmore M."/>
            <person name="Surin D."/>
            <person name="Walker B."/>
            <person name="Young S."/>
            <person name="Zeng Q."/>
            <person name="Gargeya S."/>
            <person name="Fitzgerald M."/>
            <person name="Haas B."/>
            <person name="Abouelleil A."/>
            <person name="Allen A.W."/>
            <person name="Alvarado L."/>
            <person name="Arachchi H.M."/>
            <person name="Berlin A.M."/>
            <person name="Chapman S.B."/>
            <person name="Gainer-Dewar J."/>
            <person name="Goldberg J."/>
            <person name="Griggs A."/>
            <person name="Gujja S."/>
            <person name="Hansen M."/>
            <person name="Howarth C."/>
            <person name="Imamovic A."/>
            <person name="Ireland A."/>
            <person name="Larimer J."/>
            <person name="McCowan C."/>
            <person name="Murphy C."/>
            <person name="Pearson M."/>
            <person name="Poon T.W."/>
            <person name="Priest M."/>
            <person name="Roberts A."/>
            <person name="Saif S."/>
            <person name="Shea T."/>
            <person name="Sisk P."/>
            <person name="Sykes S."/>
            <person name="Wortman J."/>
            <person name="Nusbaum C."/>
            <person name="Birren B."/>
        </authorList>
    </citation>
    <scope>NUCLEOTIDE SEQUENCE [LARGE SCALE GENOMIC DNA]</scope>
    <source>
        <strain evidence="2 4">ATCC 14025</strain>
    </source>
</reference>
<dbReference type="GO" id="GO:0042262">
    <property type="term" value="P:DNA protection"/>
    <property type="evidence" value="ECO:0007669"/>
    <property type="project" value="InterPro"/>
</dbReference>
<accession>A0AAV3J4G4</accession>
<dbReference type="SUPFAM" id="SSF161266">
    <property type="entry name" value="Gam-like"/>
    <property type="match status" value="1"/>
</dbReference>
<dbReference type="EMBL" id="ASWL01000002">
    <property type="protein sequence ID" value="EOU23598.1"/>
    <property type="molecule type" value="Genomic_DNA"/>
</dbReference>
<name>A0AAV3J4G4_ENTAV</name>
<dbReference type="RefSeq" id="WP_016178312.1">
    <property type="nucleotide sequence ID" value="NZ_KE136504.1"/>
</dbReference>
<dbReference type="Pfam" id="PF07352">
    <property type="entry name" value="Phage_Mu_Gam"/>
    <property type="match status" value="1"/>
</dbReference>
<reference evidence="1 3" key="1">
    <citation type="submission" date="2013-03" db="EMBL/GenBank/DDBJ databases">
        <title>The Genome Sequence of Enterococcus avium ATCC_14025 (Illumina only assembly).</title>
        <authorList>
            <consortium name="The Broad Institute Genomics Platform"/>
            <consortium name="The Broad Institute Genome Sequencing Center for Infectious Disease"/>
            <person name="Earl A."/>
            <person name="Russ C."/>
            <person name="Gilmore M."/>
            <person name="Surin D."/>
            <person name="Walker B."/>
            <person name="Young S."/>
            <person name="Zeng Q."/>
            <person name="Gargeya S."/>
            <person name="Fitzgerald M."/>
            <person name="Haas B."/>
            <person name="Abouelleil A."/>
            <person name="Allen A.W."/>
            <person name="Alvarado L."/>
            <person name="Arachchi H.M."/>
            <person name="Berlin A.M."/>
            <person name="Chapman S.B."/>
            <person name="Gainer-Dewar J."/>
            <person name="Goldberg J."/>
            <person name="Griggs A."/>
            <person name="Gujja S."/>
            <person name="Hansen M."/>
            <person name="Howarth C."/>
            <person name="Imamovic A."/>
            <person name="Ireland A."/>
            <person name="Larimer J."/>
            <person name="McCowan C."/>
            <person name="Murphy C."/>
            <person name="Pearson M."/>
            <person name="Poon T.W."/>
            <person name="Priest M."/>
            <person name="Roberts A."/>
            <person name="Saif S."/>
            <person name="Shea T."/>
            <person name="Sisk P."/>
            <person name="Sykes S."/>
            <person name="Wortman J."/>
            <person name="Nusbaum C."/>
            <person name="Birren B."/>
        </authorList>
    </citation>
    <scope>NUCLEOTIDE SEQUENCE [LARGE SCALE GENOMIC DNA]</scope>
    <source>
        <strain evidence="1 3">ATCC 14025</strain>
    </source>
</reference>
<comment type="caution">
    <text evidence="2">The sequence shown here is derived from an EMBL/GenBank/DDBJ whole genome shotgun (WGS) entry which is preliminary data.</text>
</comment>
<dbReference type="AlphaFoldDB" id="A0AAV3J4G4"/>
<gene>
    <name evidence="2" type="ORF">I570_01463</name>
    <name evidence="1" type="ORF">OMU_00422</name>
</gene>